<evidence type="ECO:0000256" key="4">
    <source>
        <dbReference type="ARBA" id="ARBA00022692"/>
    </source>
</evidence>
<keyword evidence="5 8" id="KW-1133">Transmembrane helix</keyword>
<evidence type="ECO:0000256" key="7">
    <source>
        <dbReference type="SAM" id="MobiDB-lite"/>
    </source>
</evidence>
<dbReference type="Gene3D" id="1.20.1250.20">
    <property type="entry name" value="MFS general substrate transporter like domains"/>
    <property type="match status" value="1"/>
</dbReference>
<evidence type="ECO:0000256" key="3">
    <source>
        <dbReference type="ARBA" id="ARBA00022475"/>
    </source>
</evidence>
<feature type="transmembrane region" description="Helical" evidence="8">
    <location>
        <begin position="148"/>
        <end position="168"/>
    </location>
</feature>
<proteinExistence type="predicted"/>
<feature type="transmembrane region" description="Helical" evidence="8">
    <location>
        <begin position="26"/>
        <end position="45"/>
    </location>
</feature>
<dbReference type="PROSITE" id="PS50850">
    <property type="entry name" value="MFS"/>
    <property type="match status" value="1"/>
</dbReference>
<feature type="transmembrane region" description="Helical" evidence="8">
    <location>
        <begin position="118"/>
        <end position="136"/>
    </location>
</feature>
<dbReference type="GO" id="GO:0005886">
    <property type="term" value="C:plasma membrane"/>
    <property type="evidence" value="ECO:0007669"/>
    <property type="project" value="UniProtKB-SubCell"/>
</dbReference>
<dbReference type="PANTHER" id="PTHR23517:SF3">
    <property type="entry name" value="INTEGRAL MEMBRANE TRANSPORT PROTEIN"/>
    <property type="match status" value="1"/>
</dbReference>
<dbReference type="Pfam" id="PF07690">
    <property type="entry name" value="MFS_1"/>
    <property type="match status" value="1"/>
</dbReference>
<feature type="region of interest" description="Disordered" evidence="7">
    <location>
        <begin position="381"/>
        <end position="418"/>
    </location>
</feature>
<evidence type="ECO:0000256" key="8">
    <source>
        <dbReference type="SAM" id="Phobius"/>
    </source>
</evidence>
<dbReference type="InterPro" id="IPR050171">
    <property type="entry name" value="MFS_Transporters"/>
</dbReference>
<evidence type="ECO:0000259" key="9">
    <source>
        <dbReference type="PROSITE" id="PS50850"/>
    </source>
</evidence>
<evidence type="ECO:0000256" key="5">
    <source>
        <dbReference type="ARBA" id="ARBA00022989"/>
    </source>
</evidence>
<dbReference type="InterPro" id="IPR011701">
    <property type="entry name" value="MFS"/>
</dbReference>
<evidence type="ECO:0000256" key="6">
    <source>
        <dbReference type="ARBA" id="ARBA00023136"/>
    </source>
</evidence>
<organism evidence="10 11">
    <name type="scientific">Actinopolyspora mortivallis</name>
    <dbReference type="NCBI Taxonomy" id="33906"/>
    <lineage>
        <taxon>Bacteria</taxon>
        <taxon>Bacillati</taxon>
        <taxon>Actinomycetota</taxon>
        <taxon>Actinomycetes</taxon>
        <taxon>Actinopolysporales</taxon>
        <taxon>Actinopolysporaceae</taxon>
        <taxon>Actinopolyspora</taxon>
    </lineage>
</organism>
<dbReference type="InterPro" id="IPR020846">
    <property type="entry name" value="MFS_dom"/>
</dbReference>
<evidence type="ECO:0000313" key="11">
    <source>
        <dbReference type="Proteomes" id="UP000239352"/>
    </source>
</evidence>
<keyword evidence="3" id="KW-1003">Cell membrane</keyword>
<evidence type="ECO:0000256" key="2">
    <source>
        <dbReference type="ARBA" id="ARBA00022448"/>
    </source>
</evidence>
<dbReference type="EMBL" id="PVSR01000041">
    <property type="protein sequence ID" value="PRW62110.1"/>
    <property type="molecule type" value="Genomic_DNA"/>
</dbReference>
<dbReference type="Proteomes" id="UP000239352">
    <property type="component" value="Unassembled WGS sequence"/>
</dbReference>
<evidence type="ECO:0000256" key="1">
    <source>
        <dbReference type="ARBA" id="ARBA00004651"/>
    </source>
</evidence>
<dbReference type="AlphaFoldDB" id="A0A2T0GSN4"/>
<keyword evidence="11" id="KW-1185">Reference proteome</keyword>
<dbReference type="SUPFAM" id="SSF103473">
    <property type="entry name" value="MFS general substrate transporter"/>
    <property type="match status" value="1"/>
</dbReference>
<accession>A0A2T0GSN4</accession>
<keyword evidence="2" id="KW-0813">Transport</keyword>
<dbReference type="PANTHER" id="PTHR23517">
    <property type="entry name" value="RESISTANCE PROTEIN MDTM, PUTATIVE-RELATED-RELATED"/>
    <property type="match status" value="1"/>
</dbReference>
<feature type="transmembrane region" description="Helical" evidence="8">
    <location>
        <begin position="219"/>
        <end position="244"/>
    </location>
</feature>
<keyword evidence="4 8" id="KW-0812">Transmembrane</keyword>
<dbReference type="InterPro" id="IPR036259">
    <property type="entry name" value="MFS_trans_sf"/>
</dbReference>
<dbReference type="InParanoid" id="A0A2T0GSN4"/>
<feature type="transmembrane region" description="Helical" evidence="8">
    <location>
        <begin position="256"/>
        <end position="273"/>
    </location>
</feature>
<reference evidence="10 11" key="1">
    <citation type="submission" date="2018-03" db="EMBL/GenBank/DDBJ databases">
        <title>Actinopolyspora mortivallis from Sahara, screening for active biomolecules.</title>
        <authorList>
            <person name="Selama O."/>
            <person name="Wellington E.M.H."/>
            <person name="Hacene H."/>
        </authorList>
    </citation>
    <scope>NUCLEOTIDE SEQUENCE [LARGE SCALE GENOMIC DNA]</scope>
    <source>
        <strain evidence="10 11">M5A</strain>
    </source>
</reference>
<sequence>MLTRRVPDPGIPFQPSTVLRSPRLRTGLYVLVVLTAGAYLPSPLYPAYQEVFAANDLVTTLVYAAFALVSAPALLLFGSASDVVGPRSVLRISILLAVVGSACFAFASGSAWLIVGRAAQGLALGAVTGAASSLISSGGGERGRDGDGLTSTAFVAGTAVGPIAAGLLGEYAPTPRLLPFLLHLALLWFGWHSVSALPDPGGVRRKRWKPTRVRIPTGMLGVFTTAALTGFLAWTVAGLFLSVIPTLLDRASQSDLAITGGVLGAVLICSVLTQPLVPRLGAQRAQLAGLGALFPSLVLLTLNTGDSITTTLLAAIVAAGACGLRGRGVCPPQPETYPRGFRAHPVRSPKATAHAVETSSAELTVARRFPAWHVLTAWRPSERDRRSATERSPSERGEDTPSGSTGIRGVLPIRITRT</sequence>
<comment type="subcellular location">
    <subcellularLocation>
        <location evidence="1">Cell membrane</location>
        <topology evidence="1">Multi-pass membrane protein</topology>
    </subcellularLocation>
</comment>
<name>A0A2T0GSN4_ACTMO</name>
<dbReference type="RefSeq" id="WP_106114949.1">
    <property type="nucleotide sequence ID" value="NZ_PVSR01000041.1"/>
</dbReference>
<dbReference type="GO" id="GO:0022857">
    <property type="term" value="F:transmembrane transporter activity"/>
    <property type="evidence" value="ECO:0007669"/>
    <property type="project" value="InterPro"/>
</dbReference>
<gene>
    <name evidence="10" type="ORF">CEP50_17090</name>
</gene>
<feature type="transmembrane region" description="Helical" evidence="8">
    <location>
        <begin position="57"/>
        <end position="77"/>
    </location>
</feature>
<evidence type="ECO:0000313" key="10">
    <source>
        <dbReference type="EMBL" id="PRW62110.1"/>
    </source>
</evidence>
<protein>
    <submittedName>
        <fullName evidence="10">MFS transporter</fullName>
    </submittedName>
</protein>
<feature type="domain" description="Major facilitator superfamily (MFS) profile" evidence="9">
    <location>
        <begin position="1"/>
        <end position="418"/>
    </location>
</feature>
<feature type="transmembrane region" description="Helical" evidence="8">
    <location>
        <begin position="180"/>
        <end position="198"/>
    </location>
</feature>
<keyword evidence="6 8" id="KW-0472">Membrane</keyword>
<feature type="compositionally biased region" description="Basic and acidic residues" evidence="7">
    <location>
        <begin position="381"/>
        <end position="399"/>
    </location>
</feature>
<comment type="caution">
    <text evidence="10">The sequence shown here is derived from an EMBL/GenBank/DDBJ whole genome shotgun (WGS) entry which is preliminary data.</text>
</comment>
<feature type="transmembrane region" description="Helical" evidence="8">
    <location>
        <begin position="89"/>
        <end position="112"/>
    </location>
</feature>